<dbReference type="EMBL" id="AGUD01000270">
    <property type="protein sequence ID" value="EHN09543.1"/>
    <property type="molecule type" value="Genomic_DNA"/>
</dbReference>
<comment type="similarity">
    <text evidence="1">Belongs to the glycerophosphoryl diester phosphodiesterase family.</text>
</comment>
<comment type="caution">
    <text evidence="9">The sequence shown here is derived from an EMBL/GenBank/DDBJ whole genome shotgun (WGS) entry which is preliminary data.</text>
</comment>
<feature type="domain" description="GP-PDE" evidence="8">
    <location>
        <begin position="59"/>
        <end position="384"/>
    </location>
</feature>
<sequence>MRDFTGTPHPSSRRRGSLAALGAVALSLAVTAVGAAPAVAHGPDRWARSGGTLGSLRERAVYAHRGASGYRPEHTAGAYELAIQQGADVIEPDLVATKDGVLVDRHENEISGTTDVASHPEFADRKRTKAIDGASVTGWFTEDFTLAELRTLRAKERLPALRPANTQYDGKYQVPTFQEVIDIAREASRRTGRTIALAPEIKHSTYFRSIGIDEERALLQVLRRNGLDNRRSPVIVQSFEISNLKWLDRNAKVRKVQLIDTVGKPADVAAAGGSTTYADLTTPAGLRGIARYAEAVSPNTAWILPRDASGRSLAPTSFVTDAHRAGLPVVVWTFRRENSFLPLERRNGSDPATPGDLQGYITQFLRLGVDAVFTDNPDIGVAAVTAFEAGRPGGHGGHGRR</sequence>
<dbReference type="Pfam" id="PF03009">
    <property type="entry name" value="GDPD"/>
    <property type="match status" value="1"/>
</dbReference>
<dbReference type="GO" id="GO:0008889">
    <property type="term" value="F:glycerophosphodiester phosphodiesterase activity"/>
    <property type="evidence" value="ECO:0007669"/>
    <property type="project" value="UniProtKB-EC"/>
</dbReference>
<accession>H0E9V0</accession>
<dbReference type="InterPro" id="IPR017946">
    <property type="entry name" value="PLC-like_Pdiesterase_TIM-brl"/>
</dbReference>
<evidence type="ECO:0000313" key="9">
    <source>
        <dbReference type="EMBL" id="EHN09543.1"/>
    </source>
</evidence>
<dbReference type="GO" id="GO:0042597">
    <property type="term" value="C:periplasmic space"/>
    <property type="evidence" value="ECO:0007669"/>
    <property type="project" value="TreeGrafter"/>
</dbReference>
<keyword evidence="10" id="KW-1185">Reference proteome</keyword>
<dbReference type="Gene3D" id="3.20.20.190">
    <property type="entry name" value="Phosphatidylinositol (PI) phosphodiesterase"/>
    <property type="match status" value="1"/>
</dbReference>
<evidence type="ECO:0000256" key="5">
    <source>
        <dbReference type="ARBA" id="ARBA00022801"/>
    </source>
</evidence>
<dbReference type="SUPFAM" id="SSF51695">
    <property type="entry name" value="PLC-like phosphodiesterases"/>
    <property type="match status" value="1"/>
</dbReference>
<dbReference type="EC" id="3.1.4.46" evidence="2"/>
<dbReference type="PROSITE" id="PS51318">
    <property type="entry name" value="TAT"/>
    <property type="match status" value="1"/>
</dbReference>
<evidence type="ECO:0000313" key="10">
    <source>
        <dbReference type="Proteomes" id="UP000005143"/>
    </source>
</evidence>
<dbReference type="RefSeq" id="WP_007577885.1">
    <property type="nucleotide sequence ID" value="NZ_AGUD01000270.1"/>
</dbReference>
<name>H0E9V0_9ACTN</name>
<dbReference type="PANTHER" id="PTHR43620">
    <property type="entry name" value="GLYCEROPHOSPHORYL DIESTER PHOSPHODIESTERASE"/>
    <property type="match status" value="1"/>
</dbReference>
<evidence type="ECO:0000259" key="8">
    <source>
        <dbReference type="PROSITE" id="PS51704"/>
    </source>
</evidence>
<dbReference type="PROSITE" id="PS51704">
    <property type="entry name" value="GP_PDE"/>
    <property type="match status" value="1"/>
</dbReference>
<evidence type="ECO:0000256" key="1">
    <source>
        <dbReference type="ARBA" id="ARBA00007277"/>
    </source>
</evidence>
<dbReference type="GO" id="GO:0006071">
    <property type="term" value="P:glycerol metabolic process"/>
    <property type="evidence" value="ECO:0007669"/>
    <property type="project" value="UniProtKB-KW"/>
</dbReference>
<keyword evidence="3 7" id="KW-0732">Signal</keyword>
<comment type="catalytic activity">
    <reaction evidence="6">
        <text>a sn-glycero-3-phosphodiester + H2O = an alcohol + sn-glycerol 3-phosphate + H(+)</text>
        <dbReference type="Rhea" id="RHEA:12969"/>
        <dbReference type="ChEBI" id="CHEBI:15377"/>
        <dbReference type="ChEBI" id="CHEBI:15378"/>
        <dbReference type="ChEBI" id="CHEBI:30879"/>
        <dbReference type="ChEBI" id="CHEBI:57597"/>
        <dbReference type="ChEBI" id="CHEBI:83408"/>
        <dbReference type="EC" id="3.1.4.46"/>
    </reaction>
</comment>
<proteinExistence type="inferred from homology"/>
<dbReference type="AlphaFoldDB" id="H0E9V0"/>
<evidence type="ECO:0000256" key="6">
    <source>
        <dbReference type="ARBA" id="ARBA00047512"/>
    </source>
</evidence>
<feature type="signal peptide" evidence="7">
    <location>
        <begin position="1"/>
        <end position="35"/>
    </location>
</feature>
<dbReference type="InterPro" id="IPR006311">
    <property type="entry name" value="TAT_signal"/>
</dbReference>
<evidence type="ECO:0000256" key="3">
    <source>
        <dbReference type="ARBA" id="ARBA00022729"/>
    </source>
</evidence>
<feature type="chain" id="PRO_5003531340" description="glycerophosphodiester phosphodiesterase" evidence="7">
    <location>
        <begin position="36"/>
        <end position="401"/>
    </location>
</feature>
<organism evidence="9 10">
    <name type="scientific">Patulibacter medicamentivorans</name>
    <dbReference type="NCBI Taxonomy" id="1097667"/>
    <lineage>
        <taxon>Bacteria</taxon>
        <taxon>Bacillati</taxon>
        <taxon>Actinomycetota</taxon>
        <taxon>Thermoleophilia</taxon>
        <taxon>Solirubrobacterales</taxon>
        <taxon>Patulibacteraceae</taxon>
        <taxon>Patulibacter</taxon>
    </lineage>
</organism>
<dbReference type="PANTHER" id="PTHR43620:SF7">
    <property type="entry name" value="GLYCEROPHOSPHODIESTER PHOSPHODIESTERASE GDPD5-RELATED"/>
    <property type="match status" value="1"/>
</dbReference>
<dbReference type="GO" id="GO:0006629">
    <property type="term" value="P:lipid metabolic process"/>
    <property type="evidence" value="ECO:0007669"/>
    <property type="project" value="InterPro"/>
</dbReference>
<dbReference type="InterPro" id="IPR030395">
    <property type="entry name" value="GP_PDE_dom"/>
</dbReference>
<reference evidence="9 10" key="1">
    <citation type="journal article" date="2013" name="Biodegradation">
        <title>Quantitative proteomic analysis of ibuprofen-degrading Patulibacter sp. strain I11.</title>
        <authorList>
            <person name="Almeida B."/>
            <person name="Kjeldal H."/>
            <person name="Lolas I."/>
            <person name="Knudsen A.D."/>
            <person name="Carvalho G."/>
            <person name="Nielsen K.L."/>
            <person name="Barreto Crespo M.T."/>
            <person name="Stensballe A."/>
            <person name="Nielsen J.L."/>
        </authorList>
    </citation>
    <scope>NUCLEOTIDE SEQUENCE [LARGE SCALE GENOMIC DNA]</scope>
    <source>
        <strain evidence="9 10">I11</strain>
    </source>
</reference>
<keyword evidence="5 9" id="KW-0378">Hydrolase</keyword>
<protein>
    <recommendedName>
        <fullName evidence="2">glycerophosphodiester phosphodiesterase</fullName>
        <ecNumber evidence="2">3.1.4.46</ecNumber>
    </recommendedName>
</protein>
<dbReference type="PATRIC" id="fig|1097667.3.peg.3591"/>
<dbReference type="CDD" id="cd08602">
    <property type="entry name" value="GDPD_ScGlpQ1_like"/>
    <property type="match status" value="1"/>
</dbReference>
<evidence type="ECO:0000256" key="7">
    <source>
        <dbReference type="SAM" id="SignalP"/>
    </source>
</evidence>
<evidence type="ECO:0000256" key="4">
    <source>
        <dbReference type="ARBA" id="ARBA00022798"/>
    </source>
</evidence>
<keyword evidence="4" id="KW-0319">Glycerol metabolism</keyword>
<dbReference type="Proteomes" id="UP000005143">
    <property type="component" value="Unassembled WGS sequence"/>
</dbReference>
<evidence type="ECO:0000256" key="2">
    <source>
        <dbReference type="ARBA" id="ARBA00012247"/>
    </source>
</evidence>
<gene>
    <name evidence="9" type="ORF">PAI11_36230</name>
</gene>